<evidence type="ECO:0000256" key="7">
    <source>
        <dbReference type="ARBA" id="ARBA00023065"/>
    </source>
</evidence>
<dbReference type="AlphaFoldDB" id="A0A178IEC2"/>
<dbReference type="NCBIfam" id="TIGR00680">
    <property type="entry name" value="kdpA"/>
    <property type="match status" value="1"/>
</dbReference>
<dbReference type="GO" id="GO:0008556">
    <property type="term" value="F:P-type potassium transmembrane transporter activity"/>
    <property type="evidence" value="ECO:0007669"/>
    <property type="project" value="InterPro"/>
</dbReference>
<proteinExistence type="inferred from homology"/>
<keyword evidence="6 9" id="KW-1133">Transmembrane helix</keyword>
<dbReference type="PANTHER" id="PTHR30607">
    <property type="entry name" value="POTASSIUM-TRANSPORTING ATPASE A CHAIN"/>
    <property type="match status" value="1"/>
</dbReference>
<feature type="transmembrane region" description="Helical" evidence="9">
    <location>
        <begin position="317"/>
        <end position="336"/>
    </location>
</feature>
<dbReference type="PIRSF" id="PIRSF001294">
    <property type="entry name" value="K_ATPaseA"/>
    <property type="match status" value="1"/>
</dbReference>
<evidence type="ECO:0000256" key="2">
    <source>
        <dbReference type="ARBA" id="ARBA00022475"/>
    </source>
</evidence>
<keyword evidence="7 9" id="KW-0406">Ion transport</keyword>
<feature type="transmembrane region" description="Helical" evidence="9">
    <location>
        <begin position="6"/>
        <end position="29"/>
    </location>
</feature>
<keyword evidence="4 9" id="KW-0812">Transmembrane</keyword>
<dbReference type="RefSeq" id="WP_068771962.1">
    <property type="nucleotide sequence ID" value="NZ_CP109796.1"/>
</dbReference>
<dbReference type="OrthoDB" id="9763796at2"/>
<evidence type="ECO:0000256" key="5">
    <source>
        <dbReference type="ARBA" id="ARBA00022958"/>
    </source>
</evidence>
<dbReference type="STRING" id="1184151.AW736_19565"/>
<feature type="transmembrane region" description="Helical" evidence="9">
    <location>
        <begin position="524"/>
        <end position="544"/>
    </location>
</feature>
<dbReference type="GO" id="GO:0030955">
    <property type="term" value="F:potassium ion binding"/>
    <property type="evidence" value="ECO:0007669"/>
    <property type="project" value="UniProtKB-UniRule"/>
</dbReference>
<sequence length="604" mass="64150">MNNTNAWLQFALFLGVLLLLTKPLGLYLARVLDVNGKTWLDRAVKPFERLTYRICGIKPEQEQSWIGYAVSVLVFSLTGMLFTYFILRYQHFLPLNPQGMPGLSAHLAFNTAASFTTNTNWQSYGGESTMSYFSQMVALAIHNFTSAAVGIGIAAALVRGIARKSARTIGNFWVDTVRVTYYLLLPVCLVFALALVSQGMIQNFKPHVTARTLDSHAIQIPKTDENGTAVTAANGAPVLVDKVVDTQIIAQGPVASQVAIKMLGTNGGGFFNANAAHPYENPTPFSNFFQMLAIFAIPSALTYYFGRVVNNQKHGWAIWSAMAAMFVVGVLVSWGAEASGNPIHQSLGVAAADGNMEGKEIRFGIFNSALFATITTAASCGAVNAMHDSFTPIGGLVPLFNMQTGEVIFGGVGAGLYGILLFAILAVFIAGLMVGRTPEYLGKKIEAFDVKMAVLVLMALATPLLGFTAWASVSEWGQAGLNNAGPHGFAEILYAFSSAVGNNGSAFAGLTANPANGDPHYNTALGLAMLFGRFLMIVPILAIAGNLAGKKPVPASAGTFKTEGLTFVCLLIGTMLLIGALTYLPALAVGPVAEHFLMGAGRLF</sequence>
<evidence type="ECO:0000256" key="4">
    <source>
        <dbReference type="ARBA" id="ARBA00022692"/>
    </source>
</evidence>
<comment type="function">
    <text evidence="9">Part of the high-affinity ATP-driven potassium transport (or Kdp) system, which catalyzes the hydrolysis of ATP coupled with the electrogenic transport of potassium into the cytoplasm. This subunit binds the extracellular potassium ions and delivers the ions to the membrane domain of KdpB through an intramembrane tunnel.</text>
</comment>
<dbReference type="Proteomes" id="UP000078486">
    <property type="component" value="Unassembled WGS sequence"/>
</dbReference>
<evidence type="ECO:0000256" key="1">
    <source>
        <dbReference type="ARBA" id="ARBA00022448"/>
    </source>
</evidence>
<keyword evidence="11" id="KW-1185">Reference proteome</keyword>
<comment type="similarity">
    <text evidence="9">Belongs to the KdpA family.</text>
</comment>
<evidence type="ECO:0000256" key="9">
    <source>
        <dbReference type="HAMAP-Rule" id="MF_00275"/>
    </source>
</evidence>
<keyword evidence="1 9" id="KW-0813">Transport</keyword>
<feature type="transmembrane region" description="Helical" evidence="9">
    <location>
        <begin position="132"/>
        <end position="158"/>
    </location>
</feature>
<feature type="transmembrane region" description="Helical" evidence="9">
    <location>
        <begin position="565"/>
        <end position="588"/>
    </location>
</feature>
<evidence type="ECO:0000313" key="11">
    <source>
        <dbReference type="Proteomes" id="UP000078486"/>
    </source>
</evidence>
<gene>
    <name evidence="9" type="primary">kdpA</name>
    <name evidence="10" type="ORF">AW736_19565</name>
</gene>
<dbReference type="GO" id="GO:0005886">
    <property type="term" value="C:plasma membrane"/>
    <property type="evidence" value="ECO:0007669"/>
    <property type="project" value="UniProtKB-SubCell"/>
</dbReference>
<evidence type="ECO:0000256" key="6">
    <source>
        <dbReference type="ARBA" id="ARBA00022989"/>
    </source>
</evidence>
<evidence type="ECO:0000256" key="8">
    <source>
        <dbReference type="ARBA" id="ARBA00023136"/>
    </source>
</evidence>
<dbReference type="HAMAP" id="MF_00275">
    <property type="entry name" value="KdpA"/>
    <property type="match status" value="1"/>
</dbReference>
<comment type="subcellular location">
    <subcellularLocation>
        <location evidence="9">Cell membrane</location>
        <topology evidence="9">Multi-pass membrane protein</topology>
    </subcellularLocation>
</comment>
<dbReference type="EMBL" id="LRRQ01000137">
    <property type="protein sequence ID" value="OAM88362.1"/>
    <property type="molecule type" value="Genomic_DNA"/>
</dbReference>
<organism evidence="10 11">
    <name type="scientific">Termitidicoccus mucosus</name>
    <dbReference type="NCBI Taxonomy" id="1184151"/>
    <lineage>
        <taxon>Bacteria</taxon>
        <taxon>Pseudomonadati</taxon>
        <taxon>Verrucomicrobiota</taxon>
        <taxon>Opitutia</taxon>
        <taxon>Opitutales</taxon>
        <taxon>Opitutaceae</taxon>
        <taxon>Termitidicoccus</taxon>
    </lineage>
</organism>
<evidence type="ECO:0000313" key="10">
    <source>
        <dbReference type="EMBL" id="OAM88362.1"/>
    </source>
</evidence>
<feature type="transmembrane region" description="Helical" evidence="9">
    <location>
        <begin position="288"/>
        <end position="305"/>
    </location>
</feature>
<comment type="caution">
    <text evidence="10">The sequence shown here is derived from an EMBL/GenBank/DDBJ whole genome shotgun (WGS) entry which is preliminary data.</text>
</comment>
<dbReference type="PANTHER" id="PTHR30607:SF2">
    <property type="entry name" value="POTASSIUM-TRANSPORTING ATPASE POTASSIUM-BINDING SUBUNIT"/>
    <property type="match status" value="1"/>
</dbReference>
<keyword evidence="2 9" id="KW-1003">Cell membrane</keyword>
<dbReference type="InterPro" id="IPR004623">
    <property type="entry name" value="KdpA"/>
</dbReference>
<keyword evidence="8 9" id="KW-0472">Membrane</keyword>
<reference evidence="10 11" key="1">
    <citation type="submission" date="2016-01" db="EMBL/GenBank/DDBJ databases">
        <title>High potential of lignocellulose degradation of a new Verrucomicrobia species.</title>
        <authorList>
            <person name="Wang Y."/>
            <person name="Shi Y."/>
            <person name="Qiu Z."/>
            <person name="Liu S."/>
            <person name="Yang H."/>
        </authorList>
    </citation>
    <scope>NUCLEOTIDE SEQUENCE [LARGE SCALE GENOMIC DNA]</scope>
    <source>
        <strain evidence="10 11">TSB47</strain>
    </source>
</reference>
<feature type="transmembrane region" description="Helical" evidence="9">
    <location>
        <begin position="407"/>
        <end position="432"/>
    </location>
</feature>
<comment type="subunit">
    <text evidence="9">The system is composed of three essential subunits: KdpA, KdpB and KdpC.</text>
</comment>
<keyword evidence="3 9" id="KW-0633">Potassium transport</keyword>
<protein>
    <recommendedName>
        <fullName evidence="9">Potassium-transporting ATPase potassium-binding subunit</fullName>
    </recommendedName>
    <alternativeName>
        <fullName evidence="9">ATP phosphohydrolase [potassium-transporting] A chain</fullName>
    </alternativeName>
    <alternativeName>
        <fullName evidence="9">Potassium-binding and translocating subunit A</fullName>
    </alternativeName>
    <alternativeName>
        <fullName evidence="9">Potassium-translocating ATPase A chain</fullName>
    </alternativeName>
</protein>
<keyword evidence="5 9" id="KW-0630">Potassium</keyword>
<dbReference type="Pfam" id="PF03814">
    <property type="entry name" value="KdpA"/>
    <property type="match status" value="1"/>
</dbReference>
<accession>A0A178IEC2</accession>
<name>A0A178IEC2_9BACT</name>
<evidence type="ECO:0000256" key="3">
    <source>
        <dbReference type="ARBA" id="ARBA00022538"/>
    </source>
</evidence>
<feature type="transmembrane region" description="Helical" evidence="9">
    <location>
        <begin position="453"/>
        <end position="473"/>
    </location>
</feature>
<feature type="transmembrane region" description="Helical" evidence="9">
    <location>
        <begin position="179"/>
        <end position="201"/>
    </location>
</feature>
<feature type="transmembrane region" description="Helical" evidence="9">
    <location>
        <begin position="65"/>
        <end position="87"/>
    </location>
</feature>